<comment type="catalytic activity">
    <reaction evidence="19">
        <text>L-threonyl-[protein] + ATP = O-phospho-L-threonyl-[protein] + ADP + H(+)</text>
        <dbReference type="Rhea" id="RHEA:46608"/>
        <dbReference type="Rhea" id="RHEA-COMP:11060"/>
        <dbReference type="Rhea" id="RHEA-COMP:11605"/>
        <dbReference type="ChEBI" id="CHEBI:15378"/>
        <dbReference type="ChEBI" id="CHEBI:30013"/>
        <dbReference type="ChEBI" id="CHEBI:30616"/>
        <dbReference type="ChEBI" id="CHEBI:61977"/>
        <dbReference type="ChEBI" id="CHEBI:456216"/>
        <dbReference type="EC" id="2.7.11.1"/>
    </reaction>
</comment>
<evidence type="ECO:0000256" key="9">
    <source>
        <dbReference type="ARBA" id="ARBA00022527"/>
    </source>
</evidence>
<evidence type="ECO:0000256" key="11">
    <source>
        <dbReference type="ARBA" id="ARBA00022723"/>
    </source>
</evidence>
<dbReference type="SUPFAM" id="SSF68923">
    <property type="entry name" value="PEP carboxykinase N-terminal domain"/>
    <property type="match status" value="1"/>
</dbReference>
<dbReference type="InterPro" id="IPR008210">
    <property type="entry name" value="PEP_carboxykinase_N"/>
</dbReference>
<dbReference type="InterPro" id="IPR001272">
    <property type="entry name" value="PEP_carboxykinase_ATP"/>
</dbReference>
<proteinExistence type="inferred from homology"/>
<comment type="catalytic activity">
    <reaction evidence="18">
        <text>oxaloacetate + ATP = phosphoenolpyruvate + ADP + CO2</text>
        <dbReference type="Rhea" id="RHEA:18617"/>
        <dbReference type="ChEBI" id="CHEBI:16452"/>
        <dbReference type="ChEBI" id="CHEBI:16526"/>
        <dbReference type="ChEBI" id="CHEBI:30616"/>
        <dbReference type="ChEBI" id="CHEBI:58702"/>
        <dbReference type="ChEBI" id="CHEBI:456216"/>
        <dbReference type="EC" id="4.1.1.49"/>
    </reaction>
</comment>
<evidence type="ECO:0000256" key="12">
    <source>
        <dbReference type="ARBA" id="ARBA00022741"/>
    </source>
</evidence>
<dbReference type="InterPro" id="IPR036390">
    <property type="entry name" value="WH_DNA-bd_sf"/>
</dbReference>
<evidence type="ECO:0000256" key="20">
    <source>
        <dbReference type="ARBA" id="ARBA00048679"/>
    </source>
</evidence>
<feature type="compositionally biased region" description="Basic and acidic residues" evidence="21">
    <location>
        <begin position="316"/>
        <end position="327"/>
    </location>
</feature>
<dbReference type="InterPro" id="IPR015285">
    <property type="entry name" value="RIO2_wHTH_N"/>
</dbReference>
<dbReference type="Pfam" id="PF01293">
    <property type="entry name" value="PEPCK_ATP"/>
    <property type="match status" value="1"/>
</dbReference>
<evidence type="ECO:0000256" key="6">
    <source>
        <dbReference type="ARBA" id="ARBA00012513"/>
    </source>
</evidence>
<evidence type="ECO:0000256" key="5">
    <source>
        <dbReference type="ARBA" id="ARBA00012363"/>
    </source>
</evidence>
<dbReference type="Gene3D" id="1.10.510.10">
    <property type="entry name" value="Transferase(Phosphotransferase) domain 1"/>
    <property type="match status" value="1"/>
</dbReference>
<sequence length="838" mass="94864">MKLDAQQLRYLTSDDFRTEMGSKNHEIVPTQLITHIAKTQTNKILRNLTRLNLVARLSNAKYDGYRLTYGGYDYLALHSFLKRDVVIGVGRQIGVGKESDVYLVVDNDYEEHILKIHRLGRTSFRTVKANRDYMGKRKHASWMYMSRLAAAREFAFMKVKDNLMEYIKGTPLCQVDEVEDPKKLYHTLMNMIVDLAQVGLIHSDFNEFNLVLTDEDEPVLIDFPQMVSTSHQNADIDVQCIVRFFGKRFQYEDEFVPKFEDIVRKGKLDVDVEASGFMKKLQKEFKQFDAEIDDNFDEESDSENHSEDGEDSLSQNDEKSDSEEKNEALVEDLVEKLNFEDENEQHKEDEESKITPRLSYEEVKKIVAKRIVQQSAKQVTNLARKAKHAKGVKKTALSPKDYNIIRNAQVARLYEDAILYEPGTAITSTGALVTSSGAKKGRSPTDKRPVNIKIDENVFMINRERAVDYLNTKPRLYVFDGYAGWDPKYRIKVRIICARAYHEELKSFGTPDFTIINAGEFPCNRYTMGMTIILGTQYAGEMKKGIFTVMHYLMPKAGVLSLHSSANEGIKDKDVSLFFGLSGTGKTTLSADPHRSLIGDDEHCWSHDGIFNIEGGCYAKCIDLSHKEPEIFDAIKFGSVLENVVYDPQTRLVSYTDSSLTENTRCAYPIEFIPGAKVPCMGGHPKNLILLTCDAFGVLPPVSKLTTAQAMYHFISGYTAKVAGTEEGVKEPAPFLVWHPVKYATMLAEKMKEHSADAWGELAKAEFETYPIFNLQIPKKVTGVPDHVLNPAKTWLGSKAEYDSTLVKLAKLFQTNFMNYSDKASSEIRAAGPVVENK</sequence>
<dbReference type="SUPFAM" id="SSF56112">
    <property type="entry name" value="Protein kinase-like (PK-like)"/>
    <property type="match status" value="1"/>
</dbReference>
<keyword evidence="9" id="KW-0723">Serine/threonine-protein kinase</keyword>
<dbReference type="InterPro" id="IPR030484">
    <property type="entry name" value="Rio2"/>
</dbReference>
<dbReference type="OrthoDB" id="184182at2759"/>
<dbReference type="Gene3D" id="2.170.8.10">
    <property type="entry name" value="Phosphoenolpyruvate Carboxykinase, domain 2"/>
    <property type="match status" value="1"/>
</dbReference>
<dbReference type="Pfam" id="PF01163">
    <property type="entry name" value="RIO1"/>
    <property type="match status" value="1"/>
</dbReference>
<dbReference type="Proteomes" id="UP000030755">
    <property type="component" value="Unassembled WGS sequence"/>
</dbReference>
<keyword evidence="13 23" id="KW-0418">Kinase</keyword>
<keyword evidence="10" id="KW-0808">Transferase</keyword>
<evidence type="ECO:0000256" key="19">
    <source>
        <dbReference type="ARBA" id="ARBA00047899"/>
    </source>
</evidence>
<dbReference type="FunFam" id="2.170.8.10:FF:000001">
    <property type="entry name" value="Phosphoenolpyruvate carboxykinase (ATP)"/>
    <property type="match status" value="1"/>
</dbReference>
<dbReference type="Gene3D" id="3.30.200.20">
    <property type="entry name" value="Phosphorylase Kinase, domain 1"/>
    <property type="match status" value="1"/>
</dbReference>
<dbReference type="FunFam" id="3.30.200.20:FF:000052">
    <property type="entry name" value="Serine/threonine-protein kinase RIO2"/>
    <property type="match status" value="1"/>
</dbReference>
<dbReference type="GO" id="GO:0004674">
    <property type="term" value="F:protein serine/threonine kinase activity"/>
    <property type="evidence" value="ECO:0007669"/>
    <property type="project" value="UniProtKB-KW"/>
</dbReference>
<dbReference type="GO" id="GO:0046872">
    <property type="term" value="F:metal ion binding"/>
    <property type="evidence" value="ECO:0007669"/>
    <property type="project" value="UniProtKB-KW"/>
</dbReference>
<dbReference type="EMBL" id="KE560790">
    <property type="protein sequence ID" value="EPZ35649.1"/>
    <property type="molecule type" value="Genomic_DNA"/>
</dbReference>
<keyword evidence="8" id="KW-0312">Gluconeogenesis</keyword>
<comment type="similarity">
    <text evidence="3">Belongs to the phosphoenolpyruvate carboxykinase (ATP) family.</text>
</comment>
<keyword evidence="14" id="KW-0210">Decarboxylase</keyword>
<gene>
    <name evidence="23" type="ORF">O9G_002657</name>
</gene>
<dbReference type="CDD" id="cd05144">
    <property type="entry name" value="RIO2_C"/>
    <property type="match status" value="1"/>
</dbReference>
<dbReference type="Pfam" id="PF09202">
    <property type="entry name" value="Rio2_N"/>
    <property type="match status" value="1"/>
</dbReference>
<dbReference type="SUPFAM" id="SSF53795">
    <property type="entry name" value="PEP carboxykinase-like"/>
    <property type="match status" value="1"/>
</dbReference>
<dbReference type="AlphaFoldDB" id="A0A075AZW4"/>
<dbReference type="STRING" id="988480.A0A075AZW4"/>
<dbReference type="Gene3D" id="1.10.10.10">
    <property type="entry name" value="Winged helix-like DNA-binding domain superfamily/Winged helix DNA-binding domain"/>
    <property type="match status" value="1"/>
</dbReference>
<keyword evidence="15" id="KW-0067">ATP-binding</keyword>
<keyword evidence="12" id="KW-0547">Nucleotide-binding</keyword>
<evidence type="ECO:0000256" key="17">
    <source>
        <dbReference type="ARBA" id="ARBA00023239"/>
    </source>
</evidence>
<comment type="cofactor">
    <cofactor evidence="1">
        <name>Mg(2+)</name>
        <dbReference type="ChEBI" id="CHEBI:18420"/>
    </cofactor>
</comment>
<dbReference type="EC" id="4.1.1.49" evidence="5"/>
<comment type="catalytic activity">
    <reaction evidence="20">
        <text>L-seryl-[protein] + ATP = O-phospho-L-seryl-[protein] + ADP + H(+)</text>
        <dbReference type="Rhea" id="RHEA:17989"/>
        <dbReference type="Rhea" id="RHEA-COMP:9863"/>
        <dbReference type="Rhea" id="RHEA-COMP:11604"/>
        <dbReference type="ChEBI" id="CHEBI:15378"/>
        <dbReference type="ChEBI" id="CHEBI:29999"/>
        <dbReference type="ChEBI" id="CHEBI:30616"/>
        <dbReference type="ChEBI" id="CHEBI:83421"/>
        <dbReference type="ChEBI" id="CHEBI:456216"/>
        <dbReference type="EC" id="2.7.11.1"/>
    </reaction>
</comment>
<keyword evidence="11" id="KW-0479">Metal-binding</keyword>
<dbReference type="GO" id="GO:0004612">
    <property type="term" value="F:phosphoenolpyruvate carboxykinase (ATP) activity"/>
    <property type="evidence" value="ECO:0007669"/>
    <property type="project" value="UniProtKB-EC"/>
</dbReference>
<dbReference type="InterPro" id="IPR018934">
    <property type="entry name" value="RIO_dom"/>
</dbReference>
<keyword evidence="16" id="KW-0460">Magnesium</keyword>
<evidence type="ECO:0000256" key="3">
    <source>
        <dbReference type="ARBA" id="ARBA00006052"/>
    </source>
</evidence>
<dbReference type="InterPro" id="IPR000687">
    <property type="entry name" value="RIO_kinase"/>
</dbReference>
<dbReference type="SMART" id="SM00090">
    <property type="entry name" value="RIO"/>
    <property type="match status" value="1"/>
</dbReference>
<accession>A0A075AZW4</accession>
<evidence type="ECO:0000256" key="14">
    <source>
        <dbReference type="ARBA" id="ARBA00022793"/>
    </source>
</evidence>
<dbReference type="HAMAP" id="MF_00453">
    <property type="entry name" value="PEPCK_ATP"/>
    <property type="match status" value="1"/>
</dbReference>
<keyword evidence="23" id="KW-0670">Pyruvate</keyword>
<comment type="similarity">
    <text evidence="4">Belongs to the protein kinase superfamily. RIO-type Ser/Thr kinase family.</text>
</comment>
<dbReference type="GO" id="GO:0106310">
    <property type="term" value="F:protein serine kinase activity"/>
    <property type="evidence" value="ECO:0007669"/>
    <property type="project" value="RHEA"/>
</dbReference>
<evidence type="ECO:0000256" key="2">
    <source>
        <dbReference type="ARBA" id="ARBA00004742"/>
    </source>
</evidence>
<evidence type="ECO:0000256" key="13">
    <source>
        <dbReference type="ARBA" id="ARBA00022777"/>
    </source>
</evidence>
<dbReference type="PANTHER" id="PTHR30031">
    <property type="entry name" value="PHOSPHOENOLPYRUVATE CARBOXYKINASE ATP"/>
    <property type="match status" value="1"/>
</dbReference>
<comment type="pathway">
    <text evidence="2">Carbohydrate biosynthesis; gluconeogenesis.</text>
</comment>
<protein>
    <recommendedName>
        <fullName evidence="7">Phosphoenolpyruvate carboxykinase (ATP)</fullName>
        <ecNumber evidence="6">2.7.11.1</ecNumber>
        <ecNumber evidence="5">4.1.1.49</ecNumber>
    </recommendedName>
</protein>
<evidence type="ECO:0000256" key="10">
    <source>
        <dbReference type="ARBA" id="ARBA00022679"/>
    </source>
</evidence>
<evidence type="ECO:0000256" key="16">
    <source>
        <dbReference type="ARBA" id="ARBA00022842"/>
    </source>
</evidence>
<evidence type="ECO:0000256" key="18">
    <source>
        <dbReference type="ARBA" id="ARBA00047371"/>
    </source>
</evidence>
<dbReference type="Gene3D" id="3.90.228.20">
    <property type="match status" value="2"/>
</dbReference>
<dbReference type="UniPathway" id="UPA00138"/>
<dbReference type="EC" id="2.7.11.1" evidence="6"/>
<dbReference type="GO" id="GO:0005524">
    <property type="term" value="F:ATP binding"/>
    <property type="evidence" value="ECO:0007669"/>
    <property type="project" value="UniProtKB-KW"/>
</dbReference>
<evidence type="ECO:0000256" key="15">
    <source>
        <dbReference type="ARBA" id="ARBA00022840"/>
    </source>
</evidence>
<dbReference type="InterPro" id="IPR011009">
    <property type="entry name" value="Kinase-like_dom_sf"/>
</dbReference>
<dbReference type="PANTHER" id="PTHR30031:SF0">
    <property type="entry name" value="PHOSPHOENOLPYRUVATE CARBOXYKINASE (ATP)"/>
    <property type="match status" value="1"/>
</dbReference>
<dbReference type="InterPro" id="IPR036388">
    <property type="entry name" value="WH-like_DNA-bd_sf"/>
</dbReference>
<evidence type="ECO:0000259" key="22">
    <source>
        <dbReference type="SMART" id="SM00090"/>
    </source>
</evidence>
<dbReference type="HOGENOM" id="CLU_339234_0_0_1"/>
<keyword evidence="17 23" id="KW-0456">Lyase</keyword>
<dbReference type="GO" id="GO:0005829">
    <property type="term" value="C:cytosol"/>
    <property type="evidence" value="ECO:0007669"/>
    <property type="project" value="TreeGrafter"/>
</dbReference>
<reference evidence="23 24" key="1">
    <citation type="journal article" date="2013" name="Curr. Biol.">
        <title>Shared signatures of parasitism and phylogenomics unite Cryptomycota and microsporidia.</title>
        <authorList>
            <person name="James T.Y."/>
            <person name="Pelin A."/>
            <person name="Bonen L."/>
            <person name="Ahrendt S."/>
            <person name="Sain D."/>
            <person name="Corradi N."/>
            <person name="Stajich J.E."/>
        </authorList>
    </citation>
    <scope>NUCLEOTIDE SEQUENCE [LARGE SCALE GENOMIC DNA]</scope>
    <source>
        <strain evidence="23 24">CSF55</strain>
    </source>
</reference>
<evidence type="ECO:0000313" key="23">
    <source>
        <dbReference type="EMBL" id="EPZ35649.1"/>
    </source>
</evidence>
<feature type="domain" description="RIO kinase" evidence="22">
    <location>
        <begin position="58"/>
        <end position="264"/>
    </location>
</feature>
<dbReference type="SUPFAM" id="SSF46785">
    <property type="entry name" value="Winged helix' DNA-binding domain"/>
    <property type="match status" value="1"/>
</dbReference>
<name>A0A075AZW4_ROZAC</name>
<evidence type="ECO:0000256" key="7">
    <source>
        <dbReference type="ARBA" id="ARBA00021932"/>
    </source>
</evidence>
<evidence type="ECO:0000256" key="8">
    <source>
        <dbReference type="ARBA" id="ARBA00022432"/>
    </source>
</evidence>
<dbReference type="GO" id="GO:0006094">
    <property type="term" value="P:gluconeogenesis"/>
    <property type="evidence" value="ECO:0007669"/>
    <property type="project" value="UniProtKB-UniPathway"/>
</dbReference>
<evidence type="ECO:0000313" key="24">
    <source>
        <dbReference type="Proteomes" id="UP000030755"/>
    </source>
</evidence>
<dbReference type="InterPro" id="IPR013035">
    <property type="entry name" value="PEP_carboxykinase_C"/>
</dbReference>
<evidence type="ECO:0000256" key="4">
    <source>
        <dbReference type="ARBA" id="ARBA00009196"/>
    </source>
</evidence>
<organism evidence="23 24">
    <name type="scientific">Rozella allomycis (strain CSF55)</name>
    <dbReference type="NCBI Taxonomy" id="988480"/>
    <lineage>
        <taxon>Eukaryota</taxon>
        <taxon>Fungi</taxon>
        <taxon>Fungi incertae sedis</taxon>
        <taxon>Cryptomycota</taxon>
        <taxon>Cryptomycota incertae sedis</taxon>
        <taxon>Rozella</taxon>
    </lineage>
</organism>
<evidence type="ECO:0000256" key="1">
    <source>
        <dbReference type="ARBA" id="ARBA00001946"/>
    </source>
</evidence>
<dbReference type="Gene3D" id="3.40.449.10">
    <property type="entry name" value="Phosphoenolpyruvate Carboxykinase, domain 1"/>
    <property type="match status" value="1"/>
</dbReference>
<evidence type="ECO:0000256" key="21">
    <source>
        <dbReference type="SAM" id="MobiDB-lite"/>
    </source>
</evidence>
<feature type="region of interest" description="Disordered" evidence="21">
    <location>
        <begin position="295"/>
        <end position="327"/>
    </location>
</feature>
<keyword evidence="24" id="KW-1185">Reference proteome</keyword>